<reference evidence="6" key="1">
    <citation type="journal article" date="2019" name="Int. J. Syst. Evol. Microbiol.">
        <title>The Global Catalogue of Microorganisms (GCM) 10K type strain sequencing project: providing services to taxonomists for standard genome sequencing and annotation.</title>
        <authorList>
            <consortium name="The Broad Institute Genomics Platform"/>
            <consortium name="The Broad Institute Genome Sequencing Center for Infectious Disease"/>
            <person name="Wu L."/>
            <person name="Ma J."/>
        </authorList>
    </citation>
    <scope>NUCLEOTIDE SEQUENCE [LARGE SCALE GENOMIC DNA]</scope>
    <source>
        <strain evidence="6">CECT 8472</strain>
    </source>
</reference>
<gene>
    <name evidence="5" type="ORF">ACFOW6_00680</name>
</gene>
<accession>A0ABV8UFK1</accession>
<dbReference type="CDD" id="cd00038">
    <property type="entry name" value="CAP_ED"/>
    <property type="match status" value="1"/>
</dbReference>
<dbReference type="SUPFAM" id="SSF46785">
    <property type="entry name" value="Winged helix' DNA-binding domain"/>
    <property type="match status" value="1"/>
</dbReference>
<dbReference type="InterPro" id="IPR014710">
    <property type="entry name" value="RmlC-like_jellyroll"/>
</dbReference>
<dbReference type="SMART" id="SM00100">
    <property type="entry name" value="cNMP"/>
    <property type="match status" value="1"/>
</dbReference>
<dbReference type="InterPro" id="IPR012318">
    <property type="entry name" value="HTH_CRP"/>
</dbReference>
<name>A0ABV8UFK1_9PROT</name>
<keyword evidence="2" id="KW-0238">DNA-binding</keyword>
<dbReference type="InterPro" id="IPR036388">
    <property type="entry name" value="WH-like_DNA-bd_sf"/>
</dbReference>
<organism evidence="5 6">
    <name type="scientific">Fodinicurvata halophila</name>
    <dbReference type="NCBI Taxonomy" id="1419723"/>
    <lineage>
        <taxon>Bacteria</taxon>
        <taxon>Pseudomonadati</taxon>
        <taxon>Pseudomonadota</taxon>
        <taxon>Alphaproteobacteria</taxon>
        <taxon>Rhodospirillales</taxon>
        <taxon>Rhodovibrionaceae</taxon>
        <taxon>Fodinicurvata</taxon>
    </lineage>
</organism>
<keyword evidence="3" id="KW-0804">Transcription</keyword>
<proteinExistence type="predicted"/>
<dbReference type="Pfam" id="PF00027">
    <property type="entry name" value="cNMP_binding"/>
    <property type="match status" value="1"/>
</dbReference>
<dbReference type="InterPro" id="IPR000595">
    <property type="entry name" value="cNMP-bd_dom"/>
</dbReference>
<dbReference type="Pfam" id="PF13545">
    <property type="entry name" value="HTH_Crp_2"/>
    <property type="match status" value="1"/>
</dbReference>
<dbReference type="PROSITE" id="PS51063">
    <property type="entry name" value="HTH_CRP_2"/>
    <property type="match status" value="1"/>
</dbReference>
<evidence type="ECO:0000256" key="3">
    <source>
        <dbReference type="ARBA" id="ARBA00023163"/>
    </source>
</evidence>
<keyword evidence="6" id="KW-1185">Reference proteome</keyword>
<feature type="domain" description="HTH crp-type" evidence="4">
    <location>
        <begin position="155"/>
        <end position="230"/>
    </location>
</feature>
<dbReference type="SUPFAM" id="SSF51206">
    <property type="entry name" value="cAMP-binding domain-like"/>
    <property type="match status" value="1"/>
</dbReference>
<dbReference type="SMART" id="SM00419">
    <property type="entry name" value="HTH_CRP"/>
    <property type="match status" value="1"/>
</dbReference>
<dbReference type="Gene3D" id="2.60.120.10">
    <property type="entry name" value="Jelly Rolls"/>
    <property type="match status" value="1"/>
</dbReference>
<comment type="caution">
    <text evidence="5">The sequence shown here is derived from an EMBL/GenBank/DDBJ whole genome shotgun (WGS) entry which is preliminary data.</text>
</comment>
<dbReference type="PANTHER" id="PTHR24567:SF68">
    <property type="entry name" value="DNA-BINDING TRANSCRIPTIONAL DUAL REGULATOR CRP"/>
    <property type="match status" value="1"/>
</dbReference>
<dbReference type="RefSeq" id="WP_382420115.1">
    <property type="nucleotide sequence ID" value="NZ_JBHSCW010000001.1"/>
</dbReference>
<dbReference type="InterPro" id="IPR036390">
    <property type="entry name" value="WH_DNA-bd_sf"/>
</dbReference>
<dbReference type="InterPro" id="IPR018490">
    <property type="entry name" value="cNMP-bd_dom_sf"/>
</dbReference>
<dbReference type="Proteomes" id="UP001595799">
    <property type="component" value="Unassembled WGS sequence"/>
</dbReference>
<dbReference type="PANTHER" id="PTHR24567">
    <property type="entry name" value="CRP FAMILY TRANSCRIPTIONAL REGULATORY PROTEIN"/>
    <property type="match status" value="1"/>
</dbReference>
<evidence type="ECO:0000259" key="4">
    <source>
        <dbReference type="PROSITE" id="PS51063"/>
    </source>
</evidence>
<sequence>MTVVTWQSGCSACHLRAFGLCQAVQDSRGAACLQSVRHPARFYPPGRTVFAQGSQNVPLHNVLSGWLFSYQLLPDGRRQILQFLLPGDIAGLEPEGAAGITHGLETLSEAVLCAIPRDGFHRLCARCPAVTERCRWMMARDVTLLFERLATLGRRMARERVVHLLMELAVRSSRTTQFADGTRLRMPLTQPIMADALGLTAIHINRVLRELRHEGVLELNHKTLTILDSETLTRLGGFPEGLLELWTQPLPPEQPTQSHATPRRA</sequence>
<evidence type="ECO:0000256" key="2">
    <source>
        <dbReference type="ARBA" id="ARBA00023125"/>
    </source>
</evidence>
<dbReference type="InterPro" id="IPR050397">
    <property type="entry name" value="Env_Response_Regulators"/>
</dbReference>
<keyword evidence="1" id="KW-0805">Transcription regulation</keyword>
<dbReference type="Gene3D" id="1.10.10.10">
    <property type="entry name" value="Winged helix-like DNA-binding domain superfamily/Winged helix DNA-binding domain"/>
    <property type="match status" value="1"/>
</dbReference>
<evidence type="ECO:0000313" key="6">
    <source>
        <dbReference type="Proteomes" id="UP001595799"/>
    </source>
</evidence>
<protein>
    <submittedName>
        <fullName evidence="5">Crp/Fnr family transcriptional regulator</fullName>
    </submittedName>
</protein>
<dbReference type="EMBL" id="JBHSCW010000001">
    <property type="protein sequence ID" value="MFC4350047.1"/>
    <property type="molecule type" value="Genomic_DNA"/>
</dbReference>
<evidence type="ECO:0000313" key="5">
    <source>
        <dbReference type="EMBL" id="MFC4350047.1"/>
    </source>
</evidence>
<evidence type="ECO:0000256" key="1">
    <source>
        <dbReference type="ARBA" id="ARBA00023015"/>
    </source>
</evidence>